<accession>A0A9D2R218</accession>
<sequence length="580" mass="63221">MKLGKKLLALGLGAMMVIGAAGCGSDASQQDTGEAADTGSAAAVETAVSEESAAGETADGPMTKYAETIDLHFARSTDETVDKVLEARPEETLEDNFWLDTYRDELGINVIYDWIVKGGDEYTQKVNVTIANGELPDVMYVNKTQVQQMQEAGLLMDMTDIFDQYATDFTKEVMNQEGNSPFLPAMADGRLYGIPITNGSIDGVDVMWIRKDWLDKLGLEAPSTVDELMEVIEQFTTGDPDGNGENDTYGIGVAGSPNLFNGNFGSMKGFFDAYGAHPTIWYEKDGQLVYGGIQEECKEALSAINEMYENGWINPEFGVMDPSKAGEAAAAGKCGITFGPQWLSQTEMLTNYKSDHNALWCAYPLPSLTADEPSLAATTSGTSEFLVVSKECEHPEAVVKMANLFIEKCWGETGDNAYYYAPADAEGIWKLSPLMPQMPLKNLQGYRDIVEAQENGTADQLTGESKSIYDKIQQFEAGGEGSEELYGWERGYGSDLSAYSAIDAMEKDGRVLIDEFAGAPGETMTEKMSTLEKMRDEIFVKIVLGESDVSEFDKYVEDFNNLGGAEIQEEVNAWKASVGA</sequence>
<dbReference type="Pfam" id="PF01547">
    <property type="entry name" value="SBP_bac_1"/>
    <property type="match status" value="1"/>
</dbReference>
<dbReference type="Gene3D" id="3.40.190.10">
    <property type="entry name" value="Periplasmic binding protein-like II"/>
    <property type="match status" value="3"/>
</dbReference>
<evidence type="ECO:0000313" key="2">
    <source>
        <dbReference type="EMBL" id="HJD32829.1"/>
    </source>
</evidence>
<dbReference type="SUPFAM" id="SSF53850">
    <property type="entry name" value="Periplasmic binding protein-like II"/>
    <property type="match status" value="1"/>
</dbReference>
<proteinExistence type="predicted"/>
<dbReference type="Proteomes" id="UP000823851">
    <property type="component" value="Unassembled WGS sequence"/>
</dbReference>
<dbReference type="PANTHER" id="PTHR43649">
    <property type="entry name" value="ARABINOSE-BINDING PROTEIN-RELATED"/>
    <property type="match status" value="1"/>
</dbReference>
<feature type="signal peptide" evidence="1">
    <location>
        <begin position="1"/>
        <end position="20"/>
    </location>
</feature>
<keyword evidence="1" id="KW-0732">Signal</keyword>
<dbReference type="InterPro" id="IPR006059">
    <property type="entry name" value="SBP"/>
</dbReference>
<dbReference type="InterPro" id="IPR050490">
    <property type="entry name" value="Bact_solute-bd_prot1"/>
</dbReference>
<name>A0A9D2R218_9FIRM</name>
<reference evidence="2" key="2">
    <citation type="submission" date="2021-04" db="EMBL/GenBank/DDBJ databases">
        <authorList>
            <person name="Gilroy R."/>
        </authorList>
    </citation>
    <scope>NUCLEOTIDE SEQUENCE</scope>
    <source>
        <strain evidence="2">ChiHjej8B7-25341</strain>
    </source>
</reference>
<dbReference type="AlphaFoldDB" id="A0A9D2R218"/>
<evidence type="ECO:0000313" key="3">
    <source>
        <dbReference type="Proteomes" id="UP000823851"/>
    </source>
</evidence>
<gene>
    <name evidence="2" type="ORF">H9912_12945</name>
</gene>
<dbReference type="PANTHER" id="PTHR43649:SF12">
    <property type="entry name" value="DIACETYLCHITOBIOSE BINDING PROTEIN DASA"/>
    <property type="match status" value="1"/>
</dbReference>
<feature type="chain" id="PRO_5039609047" evidence="1">
    <location>
        <begin position="21"/>
        <end position="580"/>
    </location>
</feature>
<dbReference type="PROSITE" id="PS51257">
    <property type="entry name" value="PROKAR_LIPOPROTEIN"/>
    <property type="match status" value="1"/>
</dbReference>
<dbReference type="EMBL" id="DWUW01000370">
    <property type="protein sequence ID" value="HJD32829.1"/>
    <property type="molecule type" value="Genomic_DNA"/>
</dbReference>
<protein>
    <submittedName>
        <fullName evidence="2">Extracellular solute-binding protein</fullName>
    </submittedName>
</protein>
<comment type="caution">
    <text evidence="2">The sequence shown here is derived from an EMBL/GenBank/DDBJ whole genome shotgun (WGS) entry which is preliminary data.</text>
</comment>
<organism evidence="2 3">
    <name type="scientific">Candidatus Eisenbergiella stercorigallinarum</name>
    <dbReference type="NCBI Taxonomy" id="2838557"/>
    <lineage>
        <taxon>Bacteria</taxon>
        <taxon>Bacillati</taxon>
        <taxon>Bacillota</taxon>
        <taxon>Clostridia</taxon>
        <taxon>Lachnospirales</taxon>
        <taxon>Lachnospiraceae</taxon>
        <taxon>Eisenbergiella</taxon>
    </lineage>
</organism>
<reference evidence="2" key="1">
    <citation type="journal article" date="2021" name="PeerJ">
        <title>Extensive microbial diversity within the chicken gut microbiome revealed by metagenomics and culture.</title>
        <authorList>
            <person name="Gilroy R."/>
            <person name="Ravi A."/>
            <person name="Getino M."/>
            <person name="Pursley I."/>
            <person name="Horton D.L."/>
            <person name="Alikhan N.F."/>
            <person name="Baker D."/>
            <person name="Gharbi K."/>
            <person name="Hall N."/>
            <person name="Watson M."/>
            <person name="Adriaenssens E.M."/>
            <person name="Foster-Nyarko E."/>
            <person name="Jarju S."/>
            <person name="Secka A."/>
            <person name="Antonio M."/>
            <person name="Oren A."/>
            <person name="Chaudhuri R.R."/>
            <person name="La Ragione R."/>
            <person name="Hildebrand F."/>
            <person name="Pallen M.J."/>
        </authorList>
    </citation>
    <scope>NUCLEOTIDE SEQUENCE</scope>
    <source>
        <strain evidence="2">ChiHjej8B7-25341</strain>
    </source>
</reference>
<evidence type="ECO:0000256" key="1">
    <source>
        <dbReference type="SAM" id="SignalP"/>
    </source>
</evidence>